<evidence type="ECO:0000256" key="1">
    <source>
        <dbReference type="ARBA" id="ARBA00022741"/>
    </source>
</evidence>
<evidence type="ECO:0000256" key="2">
    <source>
        <dbReference type="ARBA" id="ARBA00022840"/>
    </source>
</evidence>
<dbReference type="AlphaFoldDB" id="A0A368UPQ4"/>
<reference evidence="5 6" key="1">
    <citation type="submission" date="2018-07" db="EMBL/GenBank/DDBJ databases">
        <title>Freshwater and sediment microbial communities from various areas in North America, analyzing microbe dynamics in response to fracking.</title>
        <authorList>
            <person name="Lamendella R."/>
        </authorList>
    </citation>
    <scope>NUCLEOTIDE SEQUENCE [LARGE SCALE GENOMIC DNA]</scope>
    <source>
        <strain evidence="5 6">160A</strain>
    </source>
</reference>
<dbReference type="Pfam" id="PF23562">
    <property type="entry name" value="AMP-binding_C_3"/>
    <property type="match status" value="1"/>
</dbReference>
<sequence length="590" mass="67550">MENHVIRMLLNRIEEFGDEEIIRFREKTKKSWSWNQLGEKVEQVLCGLHILGSRAGENVGIISQNRAEWLLTDLGIMANRGVTVPLYATSSMDQIRYILNETEIRILFVGTCEQKEMLKCLLDEGNMLERIVVFDDCNTVDDRIFSFSTFLELSQKENVHIRISDNISDYHSDDLATIIYSSGTTGEPKGVMLKHAHFVNTWKIHQERLEVSSEDVSLSFLPLSHVFERLWTHFMLFSRVVNVFLDDPRDVVNALRQVKPTMMCVVPRFFDKTYQGIQEEMLLWSPVKRKIFNWAISSGLEANKYRSCNARLPLALKLKLALAEKVVFKKIRGVFGGNIRFMPCAGAALSTEILKFFHAFGLFVTYGYGLTETSATVSCFREDVYSFGTCGSVMPGVEVKIGDNSEILVRGTSVFSGYYKKEQETAEVMTDGWFHTGDEGMLDENGDLIMTDRIKDLMKTSVGKYVSPQKIETLLQQQELVEQIVVVGDNRPYVTALIVPILSKLKELAVEKNIEVQEENDLLSHPHVLEAFEDHIHEVQQNLASYEKVKKVALLEEPFTMENGTMTNTLKLKRRKIEEKYREVIDGLYR</sequence>
<dbReference type="Gene3D" id="3.30.300.30">
    <property type="match status" value="1"/>
</dbReference>
<accession>A0A368UPQ4</accession>
<dbReference type="EMBL" id="QPIZ01000020">
    <property type="protein sequence ID" value="RCW30797.1"/>
    <property type="molecule type" value="Genomic_DNA"/>
</dbReference>
<dbReference type="InterPro" id="IPR042099">
    <property type="entry name" value="ANL_N_sf"/>
</dbReference>
<keyword evidence="6" id="KW-1185">Reference proteome</keyword>
<evidence type="ECO:0000256" key="3">
    <source>
        <dbReference type="ARBA" id="ARBA00024484"/>
    </source>
</evidence>
<dbReference type="InterPro" id="IPR045851">
    <property type="entry name" value="AMP-bd_C_sf"/>
</dbReference>
<evidence type="ECO:0000259" key="4">
    <source>
        <dbReference type="Pfam" id="PF00501"/>
    </source>
</evidence>
<evidence type="ECO:0000313" key="6">
    <source>
        <dbReference type="Proteomes" id="UP000252733"/>
    </source>
</evidence>
<proteinExistence type="predicted"/>
<keyword evidence="1" id="KW-0547">Nucleotide-binding</keyword>
<dbReference type="Gene3D" id="3.40.50.12780">
    <property type="entry name" value="N-terminal domain of ligase-like"/>
    <property type="match status" value="1"/>
</dbReference>
<dbReference type="CDD" id="cd05907">
    <property type="entry name" value="VL_LC_FACS_like"/>
    <property type="match status" value="1"/>
</dbReference>
<organism evidence="5 6">
    <name type="scientific">Marinilabilia salmonicolor</name>
    <dbReference type="NCBI Taxonomy" id="989"/>
    <lineage>
        <taxon>Bacteria</taxon>
        <taxon>Pseudomonadati</taxon>
        <taxon>Bacteroidota</taxon>
        <taxon>Bacteroidia</taxon>
        <taxon>Marinilabiliales</taxon>
        <taxon>Marinilabiliaceae</taxon>
        <taxon>Marinilabilia</taxon>
    </lineage>
</organism>
<feature type="domain" description="AMP-dependent synthetase/ligase" evidence="4">
    <location>
        <begin position="13"/>
        <end position="419"/>
    </location>
</feature>
<dbReference type="GO" id="GO:0016020">
    <property type="term" value="C:membrane"/>
    <property type="evidence" value="ECO:0007669"/>
    <property type="project" value="TreeGrafter"/>
</dbReference>
<dbReference type="InterPro" id="IPR020845">
    <property type="entry name" value="AMP-binding_CS"/>
</dbReference>
<dbReference type="Proteomes" id="UP000252733">
    <property type="component" value="Unassembled WGS sequence"/>
</dbReference>
<dbReference type="GO" id="GO:0004467">
    <property type="term" value="F:long-chain fatty acid-CoA ligase activity"/>
    <property type="evidence" value="ECO:0007669"/>
    <property type="project" value="UniProtKB-EC"/>
</dbReference>
<dbReference type="PANTHER" id="PTHR43272">
    <property type="entry name" value="LONG-CHAIN-FATTY-ACID--COA LIGASE"/>
    <property type="match status" value="1"/>
</dbReference>
<dbReference type="Pfam" id="PF00501">
    <property type="entry name" value="AMP-binding"/>
    <property type="match status" value="1"/>
</dbReference>
<protein>
    <submittedName>
        <fullName evidence="5">Long-chain acyl-CoA synthetase</fullName>
    </submittedName>
</protein>
<name>A0A368UPQ4_9BACT</name>
<dbReference type="RefSeq" id="WP_114437544.1">
    <property type="nucleotide sequence ID" value="NZ_QPIZ01000020.1"/>
</dbReference>
<dbReference type="SUPFAM" id="SSF56801">
    <property type="entry name" value="Acetyl-CoA synthetase-like"/>
    <property type="match status" value="1"/>
</dbReference>
<comment type="catalytic activity">
    <reaction evidence="3">
        <text>a long-chain fatty acid + ATP + CoA = a long-chain fatty acyl-CoA + AMP + diphosphate</text>
        <dbReference type="Rhea" id="RHEA:15421"/>
        <dbReference type="ChEBI" id="CHEBI:30616"/>
        <dbReference type="ChEBI" id="CHEBI:33019"/>
        <dbReference type="ChEBI" id="CHEBI:57287"/>
        <dbReference type="ChEBI" id="CHEBI:57560"/>
        <dbReference type="ChEBI" id="CHEBI:83139"/>
        <dbReference type="ChEBI" id="CHEBI:456215"/>
        <dbReference type="EC" id="6.2.1.3"/>
    </reaction>
    <physiologicalReaction direction="left-to-right" evidence="3">
        <dbReference type="Rhea" id="RHEA:15422"/>
    </physiologicalReaction>
</comment>
<dbReference type="PANTHER" id="PTHR43272:SF33">
    <property type="entry name" value="AMP-BINDING DOMAIN-CONTAINING PROTEIN-RELATED"/>
    <property type="match status" value="1"/>
</dbReference>
<dbReference type="GO" id="GO:0005524">
    <property type="term" value="F:ATP binding"/>
    <property type="evidence" value="ECO:0007669"/>
    <property type="project" value="UniProtKB-KW"/>
</dbReference>
<evidence type="ECO:0000313" key="5">
    <source>
        <dbReference type="EMBL" id="RCW30797.1"/>
    </source>
</evidence>
<gene>
    <name evidence="5" type="ORF">DFO77_12015</name>
</gene>
<comment type="caution">
    <text evidence="5">The sequence shown here is derived from an EMBL/GenBank/DDBJ whole genome shotgun (WGS) entry which is preliminary data.</text>
</comment>
<dbReference type="InterPro" id="IPR000873">
    <property type="entry name" value="AMP-dep_synth/lig_dom"/>
</dbReference>
<dbReference type="PROSITE" id="PS00455">
    <property type="entry name" value="AMP_BINDING"/>
    <property type="match status" value="1"/>
</dbReference>
<keyword evidence="2" id="KW-0067">ATP-binding</keyword>